<proteinExistence type="predicted"/>
<dbReference type="GO" id="GO:0046872">
    <property type="term" value="F:metal ion binding"/>
    <property type="evidence" value="ECO:0007669"/>
    <property type="project" value="UniProtKB-KW"/>
</dbReference>
<feature type="transmembrane region" description="Helical" evidence="8">
    <location>
        <begin position="144"/>
        <end position="162"/>
    </location>
</feature>
<evidence type="ECO:0000313" key="9">
    <source>
        <dbReference type="EMBL" id="MBB3220733.1"/>
    </source>
</evidence>
<evidence type="ECO:0000256" key="6">
    <source>
        <dbReference type="ARBA" id="ARBA00023136"/>
    </source>
</evidence>
<dbReference type="GO" id="GO:0009103">
    <property type="term" value="P:lipopolysaccharide biosynthetic process"/>
    <property type="evidence" value="ECO:0007669"/>
    <property type="project" value="TreeGrafter"/>
</dbReference>
<feature type="transmembrane region" description="Helical" evidence="8">
    <location>
        <begin position="372"/>
        <end position="391"/>
    </location>
</feature>
<dbReference type="Proteomes" id="UP000584325">
    <property type="component" value="Unassembled WGS sequence"/>
</dbReference>
<dbReference type="GO" id="GO:0016780">
    <property type="term" value="F:phosphotransferase activity, for other substituted phosphate groups"/>
    <property type="evidence" value="ECO:0007669"/>
    <property type="project" value="InterPro"/>
</dbReference>
<dbReference type="CDD" id="cd06912">
    <property type="entry name" value="GT_MraY_like"/>
    <property type="match status" value="1"/>
</dbReference>
<feature type="transmembrane region" description="Helical" evidence="8">
    <location>
        <begin position="201"/>
        <end position="220"/>
    </location>
</feature>
<feature type="transmembrane region" description="Helical" evidence="8">
    <location>
        <begin position="257"/>
        <end position="275"/>
    </location>
</feature>
<keyword evidence="2" id="KW-1003">Cell membrane</keyword>
<dbReference type="InterPro" id="IPR000715">
    <property type="entry name" value="Glycosyl_transferase_4"/>
</dbReference>
<evidence type="ECO:0000313" key="10">
    <source>
        <dbReference type="Proteomes" id="UP000584325"/>
    </source>
</evidence>
<accession>A0A7W5E8S5</accession>
<evidence type="ECO:0000256" key="3">
    <source>
        <dbReference type="ARBA" id="ARBA00022679"/>
    </source>
</evidence>
<keyword evidence="5 8" id="KW-1133">Transmembrane helix</keyword>
<feature type="transmembrane region" description="Helical" evidence="8">
    <location>
        <begin position="226"/>
        <end position="245"/>
    </location>
</feature>
<feature type="transmembrane region" description="Helical" evidence="8">
    <location>
        <begin position="281"/>
        <end position="301"/>
    </location>
</feature>
<keyword evidence="6 8" id="KW-0472">Membrane</keyword>
<evidence type="ECO:0000256" key="8">
    <source>
        <dbReference type="SAM" id="Phobius"/>
    </source>
</evidence>
<feature type="binding site" evidence="7">
    <location>
        <position position="196"/>
    </location>
    <ligand>
        <name>Mg(2+)</name>
        <dbReference type="ChEBI" id="CHEBI:18420"/>
    </ligand>
</feature>
<feature type="binding site" evidence="7">
    <location>
        <position position="256"/>
    </location>
    <ligand>
        <name>Mg(2+)</name>
        <dbReference type="ChEBI" id="CHEBI:18420"/>
    </ligand>
</feature>
<evidence type="ECO:0000256" key="4">
    <source>
        <dbReference type="ARBA" id="ARBA00022692"/>
    </source>
</evidence>
<dbReference type="PANTHER" id="PTHR22926:SF3">
    <property type="entry name" value="UNDECAPRENYL-PHOSPHATE ALPHA-N-ACETYLGLUCOSAMINYL 1-PHOSPHATE TRANSFERASE"/>
    <property type="match status" value="1"/>
</dbReference>
<feature type="transmembrane region" description="Helical" evidence="8">
    <location>
        <begin position="88"/>
        <end position="108"/>
    </location>
</feature>
<evidence type="ECO:0000256" key="5">
    <source>
        <dbReference type="ARBA" id="ARBA00022989"/>
    </source>
</evidence>
<protein>
    <submittedName>
        <fullName evidence="9">UDP-N-acetylmuramyl pentapeptide phosphotransferase/UDP-N-acetylglucosamine-1-phosphate transferase</fullName>
    </submittedName>
</protein>
<keyword evidence="4 8" id="KW-0812">Transmembrane</keyword>
<dbReference type="GO" id="GO:0044038">
    <property type="term" value="P:cell wall macromolecule biosynthetic process"/>
    <property type="evidence" value="ECO:0007669"/>
    <property type="project" value="TreeGrafter"/>
</dbReference>
<comment type="cofactor">
    <cofactor evidence="7">
        <name>Mg(2+)</name>
        <dbReference type="ChEBI" id="CHEBI:18420"/>
    </cofactor>
</comment>
<dbReference type="GO" id="GO:0071555">
    <property type="term" value="P:cell wall organization"/>
    <property type="evidence" value="ECO:0007669"/>
    <property type="project" value="TreeGrafter"/>
</dbReference>
<gene>
    <name evidence="9" type="ORF">FHS02_001532</name>
</gene>
<feature type="transmembrane region" description="Helical" evidence="8">
    <location>
        <begin position="114"/>
        <end position="132"/>
    </location>
</feature>
<keyword evidence="7" id="KW-0460">Magnesium</keyword>
<evidence type="ECO:0000256" key="7">
    <source>
        <dbReference type="PIRSR" id="PIRSR600715-1"/>
    </source>
</evidence>
<evidence type="ECO:0000256" key="1">
    <source>
        <dbReference type="ARBA" id="ARBA00004651"/>
    </source>
</evidence>
<comment type="subcellular location">
    <subcellularLocation>
        <location evidence="1">Cell membrane</location>
        <topology evidence="1">Multi-pass membrane protein</topology>
    </subcellularLocation>
</comment>
<evidence type="ECO:0000256" key="2">
    <source>
        <dbReference type="ARBA" id="ARBA00022475"/>
    </source>
</evidence>
<dbReference type="PANTHER" id="PTHR22926">
    <property type="entry name" value="PHOSPHO-N-ACETYLMURAMOYL-PENTAPEPTIDE-TRANSFERASE"/>
    <property type="match status" value="1"/>
</dbReference>
<organism evidence="9 10">
    <name type="scientific">Pseudoduganella umbonata</name>
    <dbReference type="NCBI Taxonomy" id="864828"/>
    <lineage>
        <taxon>Bacteria</taxon>
        <taxon>Pseudomonadati</taxon>
        <taxon>Pseudomonadota</taxon>
        <taxon>Betaproteobacteria</taxon>
        <taxon>Burkholderiales</taxon>
        <taxon>Oxalobacteraceae</taxon>
        <taxon>Telluria group</taxon>
        <taxon>Pseudoduganella</taxon>
    </lineage>
</organism>
<dbReference type="EMBL" id="JACHXS010000002">
    <property type="protein sequence ID" value="MBB3220733.1"/>
    <property type="molecule type" value="Genomic_DNA"/>
</dbReference>
<name>A0A7W5E8S5_9BURK</name>
<feature type="transmembrane region" description="Helical" evidence="8">
    <location>
        <begin position="174"/>
        <end position="194"/>
    </location>
</feature>
<dbReference type="Pfam" id="PF00953">
    <property type="entry name" value="Glycos_transf_4"/>
    <property type="match status" value="1"/>
</dbReference>
<keyword evidence="3 9" id="KW-0808">Transferase</keyword>
<sequence length="406" mass="45322">MPGLQPIFEFPLINPVQSPVGMQITPVAAVRHRPTTTDLRYMFSFLVSFVASALLTLLVIKEARLHGPALDADFHGVQKVHAHNVARIGGLSIFLAVALSACISVWRVPALTTWMLSLMACSSCAFVGGIVEDYTGRVSAARRLLLTMVAALLGYYLLDARIDRIDWIDSVWPLPYIWLTLPLTVLSVAGIANAVNIIDGFNGLASVVTICMLLSLGYVALQVNDMFVLVAALMVAGATAGFLIWNYPVGLIFLGDGGAYFIGFMLGELALLLVMRNPQVSTWYAALLLIYPAFETLFSVYRRMFIRGKSPAMPDGIHLHSLIFRRVVQWAVGHKDARALMRRNSLTSPYLWMFSLMAVIPATVFWRYTGVLMLFCLLFVISYVWLYVRIVRFKAPRWMIRHKKNQ</sequence>
<comment type="caution">
    <text evidence="9">The sequence shown here is derived from an EMBL/GenBank/DDBJ whole genome shotgun (WGS) entry which is preliminary data.</text>
</comment>
<keyword evidence="7" id="KW-0479">Metal-binding</keyword>
<dbReference type="GO" id="GO:0005886">
    <property type="term" value="C:plasma membrane"/>
    <property type="evidence" value="ECO:0007669"/>
    <property type="project" value="UniProtKB-SubCell"/>
</dbReference>
<reference evidence="9 10" key="1">
    <citation type="submission" date="2020-08" db="EMBL/GenBank/DDBJ databases">
        <title>Genomic Encyclopedia of Type Strains, Phase III (KMG-III): the genomes of soil and plant-associated and newly described type strains.</title>
        <authorList>
            <person name="Whitman W."/>
        </authorList>
    </citation>
    <scope>NUCLEOTIDE SEQUENCE [LARGE SCALE GENOMIC DNA]</scope>
    <source>
        <strain evidence="9 10">CECT 7753</strain>
    </source>
</reference>
<dbReference type="AlphaFoldDB" id="A0A7W5E8S5"/>
<feature type="transmembrane region" description="Helical" evidence="8">
    <location>
        <begin position="350"/>
        <end position="366"/>
    </location>
</feature>
<feature type="transmembrane region" description="Helical" evidence="8">
    <location>
        <begin position="41"/>
        <end position="60"/>
    </location>
</feature>